<accession>A0ABS5NFK3</accession>
<reference evidence="1 2" key="1">
    <citation type="submission" date="2021-04" db="EMBL/GenBank/DDBJ databases">
        <title>Whole genome sequence analysis of a thiophenic sulfur metabolizing bacteria.</title>
        <authorList>
            <person name="Akhtar N."/>
            <person name="Akram J."/>
            <person name="Aslam A."/>
        </authorList>
    </citation>
    <scope>NUCLEOTIDE SEQUENCE [LARGE SCALE GENOMIC DNA]</scope>
    <source>
        <strain evidence="1 2">3OW</strain>
    </source>
</reference>
<dbReference type="RefSeq" id="WP_212554116.1">
    <property type="nucleotide sequence ID" value="NZ_JAGXOE010000034.1"/>
</dbReference>
<protein>
    <submittedName>
        <fullName evidence="1">Uncharacterized protein</fullName>
    </submittedName>
</protein>
<organism evidence="1 2">
    <name type="scientific">Tsukamurella paurometabola</name>
    <name type="common">Corynebacterium paurometabolum</name>
    <dbReference type="NCBI Taxonomy" id="2061"/>
    <lineage>
        <taxon>Bacteria</taxon>
        <taxon>Bacillati</taxon>
        <taxon>Actinomycetota</taxon>
        <taxon>Actinomycetes</taxon>
        <taxon>Mycobacteriales</taxon>
        <taxon>Tsukamurellaceae</taxon>
        <taxon>Tsukamurella</taxon>
    </lineage>
</organism>
<name>A0ABS5NFK3_TSUPA</name>
<evidence type="ECO:0000313" key="2">
    <source>
        <dbReference type="Proteomes" id="UP000676853"/>
    </source>
</evidence>
<sequence>MSEMSMIDVSFAGLAQLAREGNGFYGGHAADYWEKMEAQRLEWIRLAQLQKDRREASETWHKVYEALAGYENRCCGYEDEMRDAADDVMDALFGEDWT</sequence>
<keyword evidence="2" id="KW-1185">Reference proteome</keyword>
<proteinExistence type="predicted"/>
<evidence type="ECO:0000313" key="1">
    <source>
        <dbReference type="EMBL" id="MBS4102397.1"/>
    </source>
</evidence>
<dbReference type="EMBL" id="JAGXOE010000034">
    <property type="protein sequence ID" value="MBS4102397.1"/>
    <property type="molecule type" value="Genomic_DNA"/>
</dbReference>
<comment type="caution">
    <text evidence="1">The sequence shown here is derived from an EMBL/GenBank/DDBJ whole genome shotgun (WGS) entry which is preliminary data.</text>
</comment>
<gene>
    <name evidence="1" type="ORF">KFZ73_14260</name>
</gene>
<dbReference type="Proteomes" id="UP000676853">
    <property type="component" value="Unassembled WGS sequence"/>
</dbReference>